<name>A0ACA9KBS3_9GLOM</name>
<dbReference type="EMBL" id="CAJVPT010001536">
    <property type="protein sequence ID" value="CAG8464200.1"/>
    <property type="molecule type" value="Genomic_DNA"/>
</dbReference>
<accession>A0ACA9KBS3</accession>
<dbReference type="Proteomes" id="UP000789525">
    <property type="component" value="Unassembled WGS sequence"/>
</dbReference>
<protein>
    <submittedName>
        <fullName evidence="1">3776_t:CDS:1</fullName>
    </submittedName>
</protein>
<keyword evidence="2" id="KW-1185">Reference proteome</keyword>
<proteinExistence type="predicted"/>
<organism evidence="1 2">
    <name type="scientific">Acaulospora colombiana</name>
    <dbReference type="NCBI Taxonomy" id="27376"/>
    <lineage>
        <taxon>Eukaryota</taxon>
        <taxon>Fungi</taxon>
        <taxon>Fungi incertae sedis</taxon>
        <taxon>Mucoromycota</taxon>
        <taxon>Glomeromycotina</taxon>
        <taxon>Glomeromycetes</taxon>
        <taxon>Diversisporales</taxon>
        <taxon>Acaulosporaceae</taxon>
        <taxon>Acaulospora</taxon>
    </lineage>
</organism>
<sequence>MKVKQFISTIITILLLLNRIFVTFSVPVERDANDVFDTVQKLTCISSINQVYAFYYEPENKFTSSDGWSIYDPLVEFERMGRTDAWRYSTVNRSYTILVVPSKISDNVLNHASKFRSKNRVPALSYLHRFNKASITRSSQPMVGFKQNRSIQDEKLIEAVFMSNVPTSSNGQPVYGATATNLIIDARPTVNAMANVAVGAGTENMENYKNCEKKHMGIDNIHVMRESLGKLMEAIHSADVQCVPIKRHNLEKSYWLRHISTLLDSALTIIKNVHIANSHVLVHCSDGWDRTAQLTSISELCLDPYYRTLRGFQVLVEKDWISFGHKFSDRSGHLSSEKYFVNSANTNAANSAFNSMQSKFYKQSHVRETSPKERMEHNAKSQTHSLWDYFNSEKERFINCSYDNGAKDVEEFGDMGVLFPDVKNVKYWAGVFRKSDEELNGAPEEVSDVSRHRRRLDSPVSRSASPTVTSDPLVVEDVSNEWKEDSHISSPITKGLEYDIGDPWKQNGDAEGKEPGGHDGTGAGGSAVEINVFHSLAKYTLNMGAAAVANIAGRVNSDAEGTSSDNNSANGSGSGNVTPAEIADDSGSNMSSAPGTPKMREMISFPPSDLSENSISSTSSSSSNSTKPWHTFSSFPSSFLSRNVKNSSSRTSSSPPLQSLFRSNSASNYERIDSTSTVSSKTPSKSSSLNLKLKPNSNGKSSSPLSTPPISSSPVTPDRLKELPHPLYNDPL</sequence>
<reference evidence="1" key="1">
    <citation type="submission" date="2021-06" db="EMBL/GenBank/DDBJ databases">
        <authorList>
            <person name="Kallberg Y."/>
            <person name="Tangrot J."/>
            <person name="Rosling A."/>
        </authorList>
    </citation>
    <scope>NUCLEOTIDE SEQUENCE</scope>
    <source>
        <strain evidence="1">CL356</strain>
    </source>
</reference>
<evidence type="ECO:0000313" key="2">
    <source>
        <dbReference type="Proteomes" id="UP000789525"/>
    </source>
</evidence>
<comment type="caution">
    <text evidence="1">The sequence shown here is derived from an EMBL/GenBank/DDBJ whole genome shotgun (WGS) entry which is preliminary data.</text>
</comment>
<gene>
    <name evidence="1" type="ORF">ACOLOM_LOCUS1300</name>
</gene>
<evidence type="ECO:0000313" key="1">
    <source>
        <dbReference type="EMBL" id="CAG8464200.1"/>
    </source>
</evidence>